<proteinExistence type="predicted"/>
<gene>
    <name evidence="1" type="ORF">QG37_05303</name>
</gene>
<protein>
    <submittedName>
        <fullName evidence="1">Uncharacterized protein</fullName>
    </submittedName>
</protein>
<evidence type="ECO:0000313" key="1">
    <source>
        <dbReference type="EMBL" id="KND97888.1"/>
    </source>
</evidence>
<sequence>MPETSTIGLFSGKSSDMRSIGFALINRAAHQGTEPQRAQETGTMVGMEDKWMQLGM</sequence>
<dbReference type="EMBL" id="LGST01000038">
    <property type="protein sequence ID" value="KND97888.1"/>
    <property type="molecule type" value="Genomic_DNA"/>
</dbReference>
<dbReference type="AlphaFoldDB" id="A0A0L0NV13"/>
<reference evidence="2" key="1">
    <citation type="journal article" date="2015" name="BMC Genomics">
        <title>Draft genome of a commonly misdiagnosed multidrug resistant pathogen Candida auris.</title>
        <authorList>
            <person name="Chatterjee S."/>
            <person name="Alampalli S.V."/>
            <person name="Nageshan R.K."/>
            <person name="Chettiar S.T."/>
            <person name="Joshi S."/>
            <person name="Tatu U.S."/>
        </authorList>
    </citation>
    <scope>NUCLEOTIDE SEQUENCE [LARGE SCALE GENOMIC DNA]</scope>
    <source>
        <strain evidence="2">6684</strain>
    </source>
</reference>
<evidence type="ECO:0000313" key="2">
    <source>
        <dbReference type="Proteomes" id="UP000037122"/>
    </source>
</evidence>
<dbReference type="VEuPathDB" id="FungiDB:QG37_05303"/>
<name>A0A0L0NV13_CANAR</name>
<comment type="caution">
    <text evidence="1">The sequence shown here is derived from an EMBL/GenBank/DDBJ whole genome shotgun (WGS) entry which is preliminary data.</text>
</comment>
<dbReference type="Proteomes" id="UP000037122">
    <property type="component" value="Unassembled WGS sequence"/>
</dbReference>
<organism evidence="1 2">
    <name type="scientific">Candidozyma auris</name>
    <name type="common">Yeast</name>
    <name type="synonym">Candida auris</name>
    <dbReference type="NCBI Taxonomy" id="498019"/>
    <lineage>
        <taxon>Eukaryota</taxon>
        <taxon>Fungi</taxon>
        <taxon>Dikarya</taxon>
        <taxon>Ascomycota</taxon>
        <taxon>Saccharomycotina</taxon>
        <taxon>Pichiomycetes</taxon>
        <taxon>Metschnikowiaceae</taxon>
        <taxon>Candidozyma</taxon>
    </lineage>
</organism>
<accession>A0A0L0NV13</accession>